<comment type="caution">
    <text evidence="5">The sequence shown here is derived from an EMBL/GenBank/DDBJ whole genome shotgun (WGS) entry which is preliminary data.</text>
</comment>
<dbReference type="EC" id="3.4.24.-" evidence="5"/>
<keyword evidence="5" id="KW-0378">Hydrolase</keyword>
<evidence type="ECO:0000256" key="3">
    <source>
        <dbReference type="ARBA" id="ARBA00022840"/>
    </source>
</evidence>
<evidence type="ECO:0000256" key="2">
    <source>
        <dbReference type="ARBA" id="ARBA00022741"/>
    </source>
</evidence>
<dbReference type="Gene3D" id="3.40.50.300">
    <property type="entry name" value="P-loop containing nucleotide triphosphate hydrolases"/>
    <property type="match status" value="1"/>
</dbReference>
<dbReference type="SUPFAM" id="SSF52540">
    <property type="entry name" value="P-loop containing nucleoside triphosphate hydrolases"/>
    <property type="match status" value="1"/>
</dbReference>
<dbReference type="InterPro" id="IPR027417">
    <property type="entry name" value="P-loop_NTPase"/>
</dbReference>
<dbReference type="InterPro" id="IPR003593">
    <property type="entry name" value="AAA+_ATPase"/>
</dbReference>
<reference evidence="5" key="1">
    <citation type="submission" date="2016-10" db="EMBL/GenBank/DDBJ databases">
        <title>Sequence of Gallionella enrichment culture.</title>
        <authorList>
            <person name="Poehlein A."/>
            <person name="Muehling M."/>
            <person name="Daniel R."/>
        </authorList>
    </citation>
    <scope>NUCLEOTIDE SEQUENCE</scope>
</reference>
<evidence type="ECO:0000259" key="4">
    <source>
        <dbReference type="SMART" id="SM00382"/>
    </source>
</evidence>
<organism evidence="5">
    <name type="scientific">mine drainage metagenome</name>
    <dbReference type="NCBI Taxonomy" id="410659"/>
    <lineage>
        <taxon>unclassified sequences</taxon>
        <taxon>metagenomes</taxon>
        <taxon>ecological metagenomes</taxon>
    </lineage>
</organism>
<keyword evidence="3" id="KW-0067">ATP-binding</keyword>
<dbReference type="GO" id="GO:0005524">
    <property type="term" value="F:ATP binding"/>
    <property type="evidence" value="ECO:0007669"/>
    <property type="project" value="UniProtKB-KW"/>
</dbReference>
<dbReference type="CDD" id="cd19481">
    <property type="entry name" value="RecA-like_protease"/>
    <property type="match status" value="1"/>
</dbReference>
<accession>A0A1J5RU00</accession>
<name>A0A1J5RU00_9ZZZZ</name>
<keyword evidence="5" id="KW-0482">Metalloprotease</keyword>
<dbReference type="InterPro" id="IPR050221">
    <property type="entry name" value="26S_Proteasome_ATPase"/>
</dbReference>
<dbReference type="GO" id="GO:0006508">
    <property type="term" value="P:proteolysis"/>
    <property type="evidence" value="ECO:0007669"/>
    <property type="project" value="UniProtKB-KW"/>
</dbReference>
<dbReference type="Pfam" id="PF00004">
    <property type="entry name" value="AAA"/>
    <property type="match status" value="1"/>
</dbReference>
<dbReference type="InterPro" id="IPR003959">
    <property type="entry name" value="ATPase_AAA_core"/>
</dbReference>
<dbReference type="AlphaFoldDB" id="A0A1J5RU00"/>
<sequence>MEHFSIIQSLCRIGLGANEPAFRRQVERLQESLLASGAEKEAVVLARLLATSDKGSELRPSKLSLSGGMFRGERLNEKTPPPVDKETGAPLAEIRFPMDADTPLPILGFELQKALESLVMEWSNLDALGAMEVHPATSCLVYGLPGTGKTQIAIAIANRLNLPLVIARLDGLISSFLGTTARNIANLFHFANRYQCILLLDEFDAVAKIRDDPHEVGEIKRVVNTLLQSLDARARIGLTLAITNHENLLDKAIWRRFEVRIFIPLPETQSREKIISQYFPPLRLSDVQLGLVSWLTEGFSGADIETMSRNVKRYMALNPQEEFLAALRSYVLTNAGQGAREHQKLILSDQHELARALYKEDARVFNQANLASLFGKTQPTIARWLKAD</sequence>
<dbReference type="GO" id="GO:0016887">
    <property type="term" value="F:ATP hydrolysis activity"/>
    <property type="evidence" value="ECO:0007669"/>
    <property type="project" value="InterPro"/>
</dbReference>
<dbReference type="GO" id="GO:0008237">
    <property type="term" value="F:metallopeptidase activity"/>
    <property type="evidence" value="ECO:0007669"/>
    <property type="project" value="UniProtKB-KW"/>
</dbReference>
<dbReference type="PANTHER" id="PTHR23073">
    <property type="entry name" value="26S PROTEASOME REGULATORY SUBUNIT"/>
    <property type="match status" value="1"/>
</dbReference>
<evidence type="ECO:0000313" key="5">
    <source>
        <dbReference type="EMBL" id="OIQ99454.1"/>
    </source>
</evidence>
<dbReference type="EMBL" id="MLJW01000106">
    <property type="protein sequence ID" value="OIQ99454.1"/>
    <property type="molecule type" value="Genomic_DNA"/>
</dbReference>
<keyword evidence="5" id="KW-0645">Protease</keyword>
<dbReference type="Gene3D" id="1.10.8.60">
    <property type="match status" value="1"/>
</dbReference>
<evidence type="ECO:0000256" key="1">
    <source>
        <dbReference type="ARBA" id="ARBA00006914"/>
    </source>
</evidence>
<proteinExistence type="inferred from homology"/>
<feature type="domain" description="AAA+ ATPase" evidence="4">
    <location>
        <begin position="135"/>
        <end position="267"/>
    </location>
</feature>
<keyword evidence="2" id="KW-0547">Nucleotide-binding</keyword>
<protein>
    <submittedName>
        <fullName evidence="5">ATP-dependent zinc metalloprotease FtsH</fullName>
        <ecNumber evidence="5">3.4.24.-</ecNumber>
    </submittedName>
</protein>
<gene>
    <name evidence="5" type="primary">ftsH_7</name>
    <name evidence="5" type="ORF">GALL_185510</name>
</gene>
<dbReference type="SMART" id="SM00382">
    <property type="entry name" value="AAA"/>
    <property type="match status" value="1"/>
</dbReference>
<comment type="similarity">
    <text evidence="1">Belongs to the AAA ATPase family.</text>
</comment>